<dbReference type="EC" id="3.1.26.-" evidence="4"/>
<dbReference type="HAMAP" id="MF_01468">
    <property type="entry name" value="RNase_Mini_III"/>
    <property type="match status" value="1"/>
</dbReference>
<keyword evidence="4" id="KW-0694">RNA-binding</keyword>
<dbReference type="SUPFAM" id="SSF69065">
    <property type="entry name" value="RNase III domain-like"/>
    <property type="match status" value="1"/>
</dbReference>
<dbReference type="PANTHER" id="PTHR34276">
    <property type="entry name" value="MINI-RIBONUCLEASE 3"/>
    <property type="match status" value="1"/>
</dbReference>
<gene>
    <name evidence="4" type="primary">mrnC</name>
    <name evidence="6" type="ORF">ALO_16522</name>
</gene>
<dbReference type="RefSeq" id="WP_004097701.1">
    <property type="nucleotide sequence ID" value="NZ_AFGF01000171.1"/>
</dbReference>
<organism evidence="6 7">
    <name type="scientific">Acetonema longum DSM 6540</name>
    <dbReference type="NCBI Taxonomy" id="1009370"/>
    <lineage>
        <taxon>Bacteria</taxon>
        <taxon>Bacillati</taxon>
        <taxon>Bacillota</taxon>
        <taxon>Negativicutes</taxon>
        <taxon>Acetonemataceae</taxon>
        <taxon>Acetonema</taxon>
    </lineage>
</organism>
<dbReference type="AlphaFoldDB" id="F7NMH4"/>
<proteinExistence type="inferred from homology"/>
<keyword evidence="1 4" id="KW-0540">Nuclease</keyword>
<keyword evidence="2 4" id="KW-0255">Endonuclease</keyword>
<dbReference type="GO" id="GO:0006364">
    <property type="term" value="P:rRNA processing"/>
    <property type="evidence" value="ECO:0007669"/>
    <property type="project" value="UniProtKB-UniRule"/>
</dbReference>
<comment type="function">
    <text evidence="4">Involved in correct processing of both the 5' and 3' ends of 23S rRNA precursor. Processes 30S rRNA precursor transcript even in absence of ribonuclease 3 (Rnc); Rnc processes 30S rRNA into smaller rRNA precursors.</text>
</comment>
<dbReference type="Gene3D" id="1.10.1520.10">
    <property type="entry name" value="Ribonuclease III domain"/>
    <property type="match status" value="1"/>
</dbReference>
<comment type="similarity">
    <text evidence="4">Belongs to the MrnC RNase family.</text>
</comment>
<keyword evidence="4" id="KW-0460">Magnesium</keyword>
<keyword evidence="4" id="KW-0698">rRNA processing</keyword>
<comment type="subunit">
    <text evidence="4">Homodimer.</text>
</comment>
<evidence type="ECO:0000256" key="2">
    <source>
        <dbReference type="ARBA" id="ARBA00022759"/>
    </source>
</evidence>
<protein>
    <recommendedName>
        <fullName evidence="4">Mini-ribonuclease 3</fullName>
        <shortName evidence="4">Mini-3</shortName>
        <shortName evidence="4">Mini-RNase 3</shortName>
        <ecNumber evidence="4">3.1.26.-</ecNumber>
    </recommendedName>
    <alternativeName>
        <fullName evidence="4">Mini-RNase III</fullName>
        <shortName evidence="4">Mini-III</shortName>
    </alternativeName>
</protein>
<evidence type="ECO:0000256" key="3">
    <source>
        <dbReference type="ARBA" id="ARBA00022801"/>
    </source>
</evidence>
<dbReference type="GO" id="GO:0019843">
    <property type="term" value="F:rRNA binding"/>
    <property type="evidence" value="ECO:0007669"/>
    <property type="project" value="UniProtKB-UniRule"/>
</dbReference>
<dbReference type="GO" id="GO:0004525">
    <property type="term" value="F:ribonuclease III activity"/>
    <property type="evidence" value="ECO:0007669"/>
    <property type="project" value="InterPro"/>
</dbReference>
<evidence type="ECO:0000313" key="6">
    <source>
        <dbReference type="EMBL" id="EGO62754.1"/>
    </source>
</evidence>
<comment type="cofactor">
    <cofactor evidence="4">
        <name>Mg(2+)</name>
        <dbReference type="ChEBI" id="CHEBI:18420"/>
    </cofactor>
</comment>
<name>F7NMH4_9FIRM</name>
<dbReference type="InterPro" id="IPR036389">
    <property type="entry name" value="RNase_III_sf"/>
</dbReference>
<dbReference type="eggNOG" id="COG1939">
    <property type="taxonomic scope" value="Bacteria"/>
</dbReference>
<dbReference type="STRING" id="1009370.ALO_16522"/>
<keyword evidence="4" id="KW-0699">rRNA-binding</keyword>
<sequence length="164" mass="18623">MNFTHYQNLMEQTLRELQQPHNDVFKAGKPLTAEQFSPLVLAYVGDAFFTLYVRTRLLGAERQKVRVLHTYDAEIVSATMQAFAVHRLEDELSETELAVLKRGRNAKSTVPKSASVSDYRYSTGFEAVLGSLWLGGCQERLLELAGKAFDIIVREIQDRKKRGD</sequence>
<comment type="caution">
    <text evidence="6">The sequence shown here is derived from an EMBL/GenBank/DDBJ whole genome shotgun (WGS) entry which is preliminary data.</text>
</comment>
<keyword evidence="3 4" id="KW-0378">Hydrolase</keyword>
<dbReference type="InterPro" id="IPR000999">
    <property type="entry name" value="RNase_III_dom"/>
</dbReference>
<keyword evidence="4" id="KW-0963">Cytoplasm</keyword>
<reference evidence="6 7" key="1">
    <citation type="journal article" date="2011" name="EMBO J.">
        <title>Structural diversity of bacterial flagellar motors.</title>
        <authorList>
            <person name="Chen S."/>
            <person name="Beeby M."/>
            <person name="Murphy G.E."/>
            <person name="Leadbetter J.R."/>
            <person name="Hendrixson D.R."/>
            <person name="Briegel A."/>
            <person name="Li Z."/>
            <person name="Shi J."/>
            <person name="Tocheva E.I."/>
            <person name="Muller A."/>
            <person name="Dobro M.J."/>
            <person name="Jensen G.J."/>
        </authorList>
    </citation>
    <scope>NUCLEOTIDE SEQUENCE [LARGE SCALE GENOMIC DNA]</scope>
    <source>
        <strain evidence="6 7">DSM 6540</strain>
    </source>
</reference>
<evidence type="ECO:0000256" key="4">
    <source>
        <dbReference type="HAMAP-Rule" id="MF_01468"/>
    </source>
</evidence>
<feature type="active site" evidence="4">
    <location>
        <position position="46"/>
    </location>
</feature>
<dbReference type="EMBL" id="AFGF01000171">
    <property type="protein sequence ID" value="EGO62754.1"/>
    <property type="molecule type" value="Genomic_DNA"/>
</dbReference>
<keyword evidence="7" id="KW-1185">Reference proteome</keyword>
<comment type="subcellular location">
    <subcellularLocation>
        <location evidence="4">Cytoplasm</location>
    </subcellularLocation>
</comment>
<keyword evidence="4" id="KW-0690">Ribosome biogenesis</keyword>
<evidence type="ECO:0000259" key="5">
    <source>
        <dbReference type="Pfam" id="PF00636"/>
    </source>
</evidence>
<feature type="domain" description="RNase III" evidence="5">
    <location>
        <begin position="40"/>
        <end position="134"/>
    </location>
</feature>
<dbReference type="Proteomes" id="UP000003240">
    <property type="component" value="Unassembled WGS sequence"/>
</dbReference>
<dbReference type="Pfam" id="PF00636">
    <property type="entry name" value="Ribonuclease_3"/>
    <property type="match status" value="1"/>
</dbReference>
<dbReference type="InterPro" id="IPR008226">
    <property type="entry name" value="Mini3_fam"/>
</dbReference>
<dbReference type="PANTHER" id="PTHR34276:SF1">
    <property type="entry name" value="MINI-RIBONUCLEASE 3"/>
    <property type="match status" value="1"/>
</dbReference>
<dbReference type="GO" id="GO:0005737">
    <property type="term" value="C:cytoplasm"/>
    <property type="evidence" value="ECO:0007669"/>
    <property type="project" value="UniProtKB-SubCell"/>
</dbReference>
<evidence type="ECO:0000256" key="1">
    <source>
        <dbReference type="ARBA" id="ARBA00022722"/>
    </source>
</evidence>
<evidence type="ECO:0000313" key="7">
    <source>
        <dbReference type="Proteomes" id="UP000003240"/>
    </source>
</evidence>
<accession>F7NMH4</accession>